<protein>
    <submittedName>
        <fullName evidence="2">Dioxygenase</fullName>
    </submittedName>
</protein>
<feature type="domain" description="VOC" evidence="1">
    <location>
        <begin position="14"/>
        <end position="156"/>
    </location>
</feature>
<reference evidence="2 3" key="1">
    <citation type="submission" date="2016-10" db="EMBL/GenBank/DDBJ databases">
        <title>Genome sequence of Streptomyces sp. MUSC 93.</title>
        <authorList>
            <person name="Lee L.-H."/>
            <person name="Ser H.-L."/>
            <person name="Law J.W.-F."/>
        </authorList>
    </citation>
    <scope>NUCLEOTIDE SEQUENCE [LARGE SCALE GENOMIC DNA]</scope>
    <source>
        <strain evidence="2 3">MUSC 93</strain>
    </source>
</reference>
<dbReference type="InterPro" id="IPR029068">
    <property type="entry name" value="Glyas_Bleomycin-R_OHBP_Dase"/>
</dbReference>
<proteinExistence type="predicted"/>
<evidence type="ECO:0000313" key="2">
    <source>
        <dbReference type="EMBL" id="OIJ84998.1"/>
    </source>
</evidence>
<keyword evidence="2" id="KW-0560">Oxidoreductase</keyword>
<dbReference type="CDD" id="cd06587">
    <property type="entry name" value="VOC"/>
    <property type="match status" value="1"/>
</dbReference>
<dbReference type="SUPFAM" id="SSF54593">
    <property type="entry name" value="Glyoxalase/Bleomycin resistance protein/Dihydroxybiphenyl dioxygenase"/>
    <property type="match status" value="1"/>
</dbReference>
<dbReference type="AlphaFoldDB" id="A0A1S2NTW3"/>
<dbReference type="GO" id="GO:0051213">
    <property type="term" value="F:dioxygenase activity"/>
    <property type="evidence" value="ECO:0007669"/>
    <property type="project" value="UniProtKB-KW"/>
</dbReference>
<name>A0A1S2NTW3_9ACTN</name>
<accession>A0A1S2NTW3</accession>
<dbReference type="InterPro" id="IPR004360">
    <property type="entry name" value="Glyas_Fos-R_dOase_dom"/>
</dbReference>
<keyword evidence="2" id="KW-0223">Dioxygenase</keyword>
<comment type="caution">
    <text evidence="2">The sequence shown here is derived from an EMBL/GenBank/DDBJ whole genome shotgun (WGS) entry which is preliminary data.</text>
</comment>
<keyword evidence="3" id="KW-1185">Reference proteome</keyword>
<evidence type="ECO:0000313" key="3">
    <source>
        <dbReference type="Proteomes" id="UP000179935"/>
    </source>
</evidence>
<gene>
    <name evidence="2" type="ORF">BIV24_29590</name>
</gene>
<evidence type="ECO:0000259" key="1">
    <source>
        <dbReference type="PROSITE" id="PS51819"/>
    </source>
</evidence>
<sequence length="165" mass="18497">MLTRADDADPARLRVHHIAVQTGDLDGSISWYEEFFGAEVAWTLDRFSDLSMERLPGLSGLAELTAGELRFHLFTRGSEHGAPPPADTNQFQHVCVEVASSEELRSWHARWHSIRNSGKYTFTRNIPATDIVVDSDGVESFYAYDTNGVEFEFTHLPNGRPGTEN</sequence>
<dbReference type="Proteomes" id="UP000179935">
    <property type="component" value="Unassembled WGS sequence"/>
</dbReference>
<dbReference type="PROSITE" id="PS51819">
    <property type="entry name" value="VOC"/>
    <property type="match status" value="1"/>
</dbReference>
<dbReference type="STRING" id="1428652.BIV24_29590"/>
<dbReference type="Pfam" id="PF00903">
    <property type="entry name" value="Glyoxalase"/>
    <property type="match status" value="1"/>
</dbReference>
<dbReference type="EMBL" id="MLYP01000105">
    <property type="protein sequence ID" value="OIJ84998.1"/>
    <property type="molecule type" value="Genomic_DNA"/>
</dbReference>
<dbReference type="InterPro" id="IPR037523">
    <property type="entry name" value="VOC_core"/>
</dbReference>
<organism evidence="2 3">
    <name type="scientific">Streptomyces colonosanans</name>
    <dbReference type="NCBI Taxonomy" id="1428652"/>
    <lineage>
        <taxon>Bacteria</taxon>
        <taxon>Bacillati</taxon>
        <taxon>Actinomycetota</taxon>
        <taxon>Actinomycetes</taxon>
        <taxon>Kitasatosporales</taxon>
        <taxon>Streptomycetaceae</taxon>
        <taxon>Streptomyces</taxon>
    </lineage>
</organism>
<dbReference type="Gene3D" id="3.10.180.10">
    <property type="entry name" value="2,3-Dihydroxybiphenyl 1,2-Dioxygenase, domain 1"/>
    <property type="match status" value="1"/>
</dbReference>